<dbReference type="AlphaFoldDB" id="A0AAV6PVJ9"/>
<feature type="region of interest" description="Disordered" evidence="8">
    <location>
        <begin position="454"/>
        <end position="478"/>
    </location>
</feature>
<keyword evidence="3 9" id="KW-1133">Transmembrane helix</keyword>
<feature type="region of interest" description="Disordered" evidence="8">
    <location>
        <begin position="345"/>
        <end position="376"/>
    </location>
</feature>
<dbReference type="PANTHER" id="PTHR21640:SF1">
    <property type="entry name" value="NESPRIN-4"/>
    <property type="match status" value="1"/>
</dbReference>
<evidence type="ECO:0000256" key="5">
    <source>
        <dbReference type="ARBA" id="ARBA00023242"/>
    </source>
</evidence>
<evidence type="ECO:0000313" key="11">
    <source>
        <dbReference type="EMBL" id="KAG7478722.1"/>
    </source>
</evidence>
<sequence>MEDSAGKAGVMSGCLESDRYGDVLLAATGGDVSPAEDAGSFLDLSQSSFIFTSSLLESSDGSARQEDVDGDGDLLGCGQLETRWVLWHKFMKEHAHLDAWLRLAEHAIGSPNSAPVTYTAAKEQLRMFERLRSEAGSRLVQLDGLTHRNRTLTRLFFGAMRSRLLALARECGRRWDDVNAQLESITARLKHFVSEWEGFEAAGEELALWLANLDVRLTEVDHLNDNTCEKLRRLQSFQQCVCENSGRVNALLQRGEELILRSEPSDAQRIESHLLELLRHCSQVYNNIARTHTRLLSMRLVFDNDWIWSQASDSGCPSETLFEEEGVFDKTHLDVPALSEHLKDFNQSAPPTLPSSDSSSPVYLPPPTSSSPVHEHLGLEWDPSVDIGRSVSCDDSDSSYFSGSTGRCHRGNLKRWSYLSCQSDISHDNTDQEAAMRRRWLDHAHPGIFSPAATKEAESQVRGERWATSTPDRHDSDPISFGGRRVRAWLGVQSTAPSEGRTLYSKAVQTDEEVKGEEESSCCVEEDCHFSEKSRATATSGSSFVFSSPSHLALLLVAALALLISLVWVVQESPCHRSSRVAHGYHLTLRYVNGPPPT</sequence>
<feature type="compositionally biased region" description="Basic and acidic residues" evidence="8">
    <location>
        <begin position="455"/>
        <end position="477"/>
    </location>
</feature>
<accession>A0AAV6PVJ9</accession>
<proteinExistence type="inferred from homology"/>
<protein>
    <submittedName>
        <fullName evidence="11">Nesprin-2-like isoform X1</fullName>
    </submittedName>
</protein>
<reference evidence="11 12" key="1">
    <citation type="journal article" date="2021" name="Sci. Rep.">
        <title>Chromosome anchoring in Senegalese sole (Solea senegalensis) reveals sex-associated markers and genome rearrangements in flatfish.</title>
        <authorList>
            <person name="Guerrero-Cozar I."/>
            <person name="Gomez-Garrido J."/>
            <person name="Berbel C."/>
            <person name="Martinez-Blanch J.F."/>
            <person name="Alioto T."/>
            <person name="Claros M.G."/>
            <person name="Gagnaire P.A."/>
            <person name="Manchado M."/>
        </authorList>
    </citation>
    <scope>NUCLEOTIDE SEQUENCE [LARGE SCALE GENOMIC DNA]</scope>
    <source>
        <strain evidence="11">Sse05_10M</strain>
    </source>
</reference>
<evidence type="ECO:0000256" key="3">
    <source>
        <dbReference type="ARBA" id="ARBA00022989"/>
    </source>
</evidence>
<dbReference type="SMART" id="SM00150">
    <property type="entry name" value="SPEC"/>
    <property type="match status" value="2"/>
</dbReference>
<dbReference type="Pfam" id="PF10541">
    <property type="entry name" value="KASH"/>
    <property type="match status" value="1"/>
</dbReference>
<evidence type="ECO:0000313" key="12">
    <source>
        <dbReference type="Proteomes" id="UP000693946"/>
    </source>
</evidence>
<dbReference type="PROSITE" id="PS51049">
    <property type="entry name" value="KASH"/>
    <property type="match status" value="1"/>
</dbReference>
<evidence type="ECO:0000256" key="8">
    <source>
        <dbReference type="SAM" id="MobiDB-lite"/>
    </source>
</evidence>
<feature type="compositionally biased region" description="Low complexity" evidence="8">
    <location>
        <begin position="348"/>
        <end position="362"/>
    </location>
</feature>
<dbReference type="Proteomes" id="UP000693946">
    <property type="component" value="Linkage Group LG8"/>
</dbReference>
<dbReference type="SMART" id="SM01249">
    <property type="entry name" value="KASH"/>
    <property type="match status" value="1"/>
</dbReference>
<dbReference type="CDD" id="cd00176">
    <property type="entry name" value="SPEC"/>
    <property type="match status" value="1"/>
</dbReference>
<feature type="topological domain" description="Cytoplasmic" evidence="7">
    <location>
        <begin position="1"/>
        <end position="545"/>
    </location>
</feature>
<dbReference type="InterPro" id="IPR012315">
    <property type="entry name" value="KASH"/>
</dbReference>
<evidence type="ECO:0000256" key="2">
    <source>
        <dbReference type="ARBA" id="ARBA00022692"/>
    </source>
</evidence>
<evidence type="ECO:0000259" key="10">
    <source>
        <dbReference type="PROSITE" id="PS51049"/>
    </source>
</evidence>
<comment type="similarity">
    <text evidence="1">Belongs to the nesprin family.</text>
</comment>
<keyword evidence="12" id="KW-1185">Reference proteome</keyword>
<dbReference type="PANTHER" id="PTHR21640">
    <property type="match status" value="1"/>
</dbReference>
<dbReference type="EMBL" id="JAGKHQ010000020">
    <property type="protein sequence ID" value="KAG7478722.1"/>
    <property type="molecule type" value="Genomic_DNA"/>
</dbReference>
<feature type="topological domain" description="Perinuclear space" evidence="7">
    <location>
        <begin position="567"/>
        <end position="598"/>
    </location>
</feature>
<dbReference type="InterPro" id="IPR002017">
    <property type="entry name" value="Spectrin_repeat"/>
</dbReference>
<dbReference type="Pfam" id="PF00435">
    <property type="entry name" value="Spectrin"/>
    <property type="match status" value="1"/>
</dbReference>
<organism evidence="11 12">
    <name type="scientific">Solea senegalensis</name>
    <name type="common">Senegalese sole</name>
    <dbReference type="NCBI Taxonomy" id="28829"/>
    <lineage>
        <taxon>Eukaryota</taxon>
        <taxon>Metazoa</taxon>
        <taxon>Chordata</taxon>
        <taxon>Craniata</taxon>
        <taxon>Vertebrata</taxon>
        <taxon>Euteleostomi</taxon>
        <taxon>Actinopterygii</taxon>
        <taxon>Neopterygii</taxon>
        <taxon>Teleostei</taxon>
        <taxon>Neoteleostei</taxon>
        <taxon>Acanthomorphata</taxon>
        <taxon>Carangaria</taxon>
        <taxon>Pleuronectiformes</taxon>
        <taxon>Pleuronectoidei</taxon>
        <taxon>Soleidae</taxon>
        <taxon>Solea</taxon>
    </lineage>
</organism>
<keyword evidence="4 7" id="KW-0472">Membrane</keyword>
<evidence type="ECO:0000256" key="6">
    <source>
        <dbReference type="ARBA" id="ARBA00046312"/>
    </source>
</evidence>
<dbReference type="GO" id="GO:0034993">
    <property type="term" value="C:meiotic nuclear membrane microtubule tethering complex"/>
    <property type="evidence" value="ECO:0007669"/>
    <property type="project" value="InterPro"/>
</dbReference>
<dbReference type="InterPro" id="IPR018159">
    <property type="entry name" value="Spectrin/alpha-actinin"/>
</dbReference>
<feature type="transmembrane region" description="Helical" evidence="9">
    <location>
        <begin position="552"/>
        <end position="570"/>
    </location>
</feature>
<evidence type="ECO:0000256" key="1">
    <source>
        <dbReference type="ARBA" id="ARBA00008619"/>
    </source>
</evidence>
<keyword evidence="5" id="KW-0539">Nucleus</keyword>
<evidence type="ECO:0000256" key="7">
    <source>
        <dbReference type="PROSITE-ProRule" id="PRU00385"/>
    </source>
</evidence>
<keyword evidence="2 7" id="KW-0812">Transmembrane</keyword>
<feature type="domain" description="KASH" evidence="10">
    <location>
        <begin position="537"/>
        <end position="598"/>
    </location>
</feature>
<comment type="subcellular location">
    <subcellularLocation>
        <location evidence="6">Nucleus outer membrane</location>
        <topology evidence="6">Single-pass type IV membrane protein</topology>
    </subcellularLocation>
</comment>
<evidence type="ECO:0000256" key="9">
    <source>
        <dbReference type="SAM" id="Phobius"/>
    </source>
</evidence>
<comment type="caution">
    <text evidence="11">The sequence shown here is derived from an EMBL/GenBank/DDBJ whole genome shotgun (WGS) entry which is preliminary data.</text>
</comment>
<name>A0AAV6PVJ9_SOLSE</name>
<evidence type="ECO:0000256" key="4">
    <source>
        <dbReference type="ARBA" id="ARBA00023136"/>
    </source>
</evidence>
<dbReference type="GO" id="GO:0005640">
    <property type="term" value="C:nuclear outer membrane"/>
    <property type="evidence" value="ECO:0007669"/>
    <property type="project" value="UniProtKB-SubCell"/>
</dbReference>
<dbReference type="InterPro" id="IPR030268">
    <property type="entry name" value="SYNE4"/>
</dbReference>
<gene>
    <name evidence="11" type="ORF">JOB18_006804</name>
</gene>